<evidence type="ECO:0000313" key="1">
    <source>
        <dbReference type="EMBL" id="CAA9393082.1"/>
    </source>
</evidence>
<feature type="non-terminal residue" evidence="1">
    <location>
        <position position="1"/>
    </location>
</feature>
<name>A0A6J4NNV5_9ACTN</name>
<proteinExistence type="predicted"/>
<accession>A0A6J4NNV5</accession>
<feature type="non-terminal residue" evidence="1">
    <location>
        <position position="72"/>
    </location>
</feature>
<protein>
    <submittedName>
        <fullName evidence="1">Uncharacterized protein</fullName>
    </submittedName>
</protein>
<reference evidence="1" key="1">
    <citation type="submission" date="2020-02" db="EMBL/GenBank/DDBJ databases">
        <authorList>
            <person name="Meier V. D."/>
        </authorList>
    </citation>
    <scope>NUCLEOTIDE SEQUENCE</scope>
    <source>
        <strain evidence="1">AVDCRST_MAG03</strain>
    </source>
</reference>
<dbReference type="EMBL" id="CADCUT010000047">
    <property type="protein sequence ID" value="CAA9393082.1"/>
    <property type="molecule type" value="Genomic_DNA"/>
</dbReference>
<sequence length="72" mass="7823">EGRALQPGYGGNGQQYRGVGYASEATHSRGTEFAVLTPVSVLCCGNRGKYSPRRSSERHNHSNAQILYLVVL</sequence>
<organism evidence="1">
    <name type="scientific">uncultured Rubrobacteraceae bacterium</name>
    <dbReference type="NCBI Taxonomy" id="349277"/>
    <lineage>
        <taxon>Bacteria</taxon>
        <taxon>Bacillati</taxon>
        <taxon>Actinomycetota</taxon>
        <taxon>Rubrobacteria</taxon>
        <taxon>Rubrobacterales</taxon>
        <taxon>Rubrobacteraceae</taxon>
        <taxon>environmental samples</taxon>
    </lineage>
</organism>
<dbReference type="AlphaFoldDB" id="A0A6J4NNV5"/>
<gene>
    <name evidence="1" type="ORF">AVDCRST_MAG03-745</name>
</gene>